<dbReference type="PANTHER" id="PTHR12903">
    <property type="entry name" value="MITOCHONDRIAL RIBOSOMAL PROTEIN L24"/>
    <property type="match status" value="1"/>
</dbReference>
<keyword evidence="3" id="KW-0687">Ribonucleoprotein</keyword>
<organism evidence="4 5">
    <name type="scientific">Cercophora newfieldiana</name>
    <dbReference type="NCBI Taxonomy" id="92897"/>
    <lineage>
        <taxon>Eukaryota</taxon>
        <taxon>Fungi</taxon>
        <taxon>Dikarya</taxon>
        <taxon>Ascomycota</taxon>
        <taxon>Pezizomycotina</taxon>
        <taxon>Sordariomycetes</taxon>
        <taxon>Sordariomycetidae</taxon>
        <taxon>Sordariales</taxon>
        <taxon>Lasiosphaeriaceae</taxon>
        <taxon>Cercophora</taxon>
    </lineage>
</organism>
<dbReference type="CDD" id="cd06089">
    <property type="entry name" value="KOW_RPL26"/>
    <property type="match status" value="1"/>
</dbReference>
<dbReference type="GO" id="GO:1990904">
    <property type="term" value="C:ribonucleoprotein complex"/>
    <property type="evidence" value="ECO:0007669"/>
    <property type="project" value="UniProtKB-KW"/>
</dbReference>
<dbReference type="InterPro" id="IPR008991">
    <property type="entry name" value="Translation_prot_SH3-like_sf"/>
</dbReference>
<evidence type="ECO:0008006" key="6">
    <source>
        <dbReference type="Google" id="ProtNLM"/>
    </source>
</evidence>
<accession>A0AA39XUB8</accession>
<dbReference type="GO" id="GO:0005840">
    <property type="term" value="C:ribosome"/>
    <property type="evidence" value="ECO:0007669"/>
    <property type="project" value="UniProtKB-KW"/>
</dbReference>
<proteinExistence type="inferred from homology"/>
<comment type="caution">
    <text evidence="4">The sequence shown here is derived from an EMBL/GenBank/DDBJ whole genome shotgun (WGS) entry which is preliminary data.</text>
</comment>
<evidence type="ECO:0000256" key="3">
    <source>
        <dbReference type="ARBA" id="ARBA00023274"/>
    </source>
</evidence>
<evidence type="ECO:0000256" key="1">
    <source>
        <dbReference type="ARBA" id="ARBA00010618"/>
    </source>
</evidence>
<dbReference type="GO" id="GO:0003723">
    <property type="term" value="F:RNA binding"/>
    <property type="evidence" value="ECO:0007669"/>
    <property type="project" value="InterPro"/>
</dbReference>
<evidence type="ECO:0000313" key="4">
    <source>
        <dbReference type="EMBL" id="KAK0639255.1"/>
    </source>
</evidence>
<name>A0AA39XUB8_9PEZI</name>
<dbReference type="Pfam" id="PF22682">
    <property type="entry name" value="Ribosomal_uL24m-like"/>
    <property type="match status" value="1"/>
</dbReference>
<dbReference type="AlphaFoldDB" id="A0AA39XUB8"/>
<keyword evidence="2" id="KW-0689">Ribosomal protein</keyword>
<dbReference type="EMBL" id="JAULSV010000007">
    <property type="protein sequence ID" value="KAK0639255.1"/>
    <property type="molecule type" value="Genomic_DNA"/>
</dbReference>
<gene>
    <name evidence="4" type="ORF">B0T16DRAFT_497380</name>
</gene>
<protein>
    <recommendedName>
        <fullName evidence="6">KOW domain-containing protein</fullName>
    </recommendedName>
</protein>
<reference evidence="4" key="1">
    <citation type="submission" date="2023-06" db="EMBL/GenBank/DDBJ databases">
        <title>Genome-scale phylogeny and comparative genomics of the fungal order Sordariales.</title>
        <authorList>
            <consortium name="Lawrence Berkeley National Laboratory"/>
            <person name="Hensen N."/>
            <person name="Bonometti L."/>
            <person name="Westerberg I."/>
            <person name="Brannstrom I.O."/>
            <person name="Guillou S."/>
            <person name="Cros-Aarteil S."/>
            <person name="Calhoun S."/>
            <person name="Haridas S."/>
            <person name="Kuo A."/>
            <person name="Mondo S."/>
            <person name="Pangilinan J."/>
            <person name="Riley R."/>
            <person name="Labutti K."/>
            <person name="Andreopoulos B."/>
            <person name="Lipzen A."/>
            <person name="Chen C."/>
            <person name="Yanf M."/>
            <person name="Daum C."/>
            <person name="Ng V."/>
            <person name="Clum A."/>
            <person name="Steindorff A."/>
            <person name="Ohm R."/>
            <person name="Martin F."/>
            <person name="Silar P."/>
            <person name="Natvig D."/>
            <person name="Lalanne C."/>
            <person name="Gautier V."/>
            <person name="Ament-Velasquez S.L."/>
            <person name="Kruys A."/>
            <person name="Hutchinson M.I."/>
            <person name="Powell A.J."/>
            <person name="Barry K."/>
            <person name="Miller A.N."/>
            <person name="Grigoriev I.V."/>
            <person name="Debuchy R."/>
            <person name="Gladieux P."/>
            <person name="Thoren M.H."/>
            <person name="Johannesson H."/>
        </authorList>
    </citation>
    <scope>NUCLEOTIDE SEQUENCE</scope>
    <source>
        <strain evidence="4">SMH2532-1</strain>
    </source>
</reference>
<dbReference type="GO" id="GO:0006412">
    <property type="term" value="P:translation"/>
    <property type="evidence" value="ECO:0007669"/>
    <property type="project" value="InterPro"/>
</dbReference>
<dbReference type="SUPFAM" id="SSF50104">
    <property type="entry name" value="Translation proteins SH3-like domain"/>
    <property type="match status" value="1"/>
</dbReference>
<dbReference type="InterPro" id="IPR041988">
    <property type="entry name" value="Ribosomal_uL24_KOW"/>
</dbReference>
<keyword evidence="5" id="KW-1185">Reference proteome</keyword>
<comment type="similarity">
    <text evidence="1">Belongs to the universal ribosomal protein uL24 family.</text>
</comment>
<dbReference type="GO" id="GO:0003735">
    <property type="term" value="F:structural constituent of ribosome"/>
    <property type="evidence" value="ECO:0007669"/>
    <property type="project" value="InterPro"/>
</dbReference>
<dbReference type="InterPro" id="IPR003256">
    <property type="entry name" value="Ribosomal_uL24"/>
</dbReference>
<sequence>MAFPGYVEHIGRPTPLYGVTCAMDKIMRRVRMAERKVARRTKKLETQASKFERVQHRGQMVQSQQRAGRQLGIAIKHRHEDWELGPIAPRRDVSRIDESGNYWGSIHPEQAQLDLPSMTDEQREARCAWAGGSKYLCLAVGDRVVVLDGPYKGKISPITQIHKENMTVTLGEDMLYNQSIPDSFRPKDMDYVEPAPARMPISSVRLVHPLPDPKTDVIRDVIVRELRPAGILHDRPTRRVTWGRIIPGENVKVPWPKSPPKRHPEYEIDTKRADVEERTFVPTLLRPPMPQTILDELRGRYSKFRTRHEPEYIAKIAAQEAEKQARKKSVDSMLLPVQELNRKLRQERRARGQPELTQEMLVKIGEVIAKNKALRAAGQNPMVDSVQKAVEQLSVEDKATPSEDQPKA</sequence>
<dbReference type="Proteomes" id="UP001174936">
    <property type="component" value="Unassembled WGS sequence"/>
</dbReference>
<evidence type="ECO:0000256" key="2">
    <source>
        <dbReference type="ARBA" id="ARBA00022980"/>
    </source>
</evidence>
<evidence type="ECO:0000313" key="5">
    <source>
        <dbReference type="Proteomes" id="UP001174936"/>
    </source>
</evidence>